<feature type="region of interest" description="Disordered" evidence="1">
    <location>
        <begin position="316"/>
        <end position="341"/>
    </location>
</feature>
<dbReference type="OrthoDB" id="258484at2"/>
<dbReference type="Proteomes" id="UP000199518">
    <property type="component" value="Unassembled WGS sequence"/>
</dbReference>
<organism evidence="2 3">
    <name type="scientific">Planctomicrobium piriforme</name>
    <dbReference type="NCBI Taxonomy" id="1576369"/>
    <lineage>
        <taxon>Bacteria</taxon>
        <taxon>Pseudomonadati</taxon>
        <taxon>Planctomycetota</taxon>
        <taxon>Planctomycetia</taxon>
        <taxon>Planctomycetales</taxon>
        <taxon>Planctomycetaceae</taxon>
        <taxon>Planctomicrobium</taxon>
    </lineage>
</organism>
<dbReference type="RefSeq" id="WP_092053776.1">
    <property type="nucleotide sequence ID" value="NZ_FOQD01000016.1"/>
</dbReference>
<dbReference type="STRING" id="1576369.SAMN05421753_1168"/>
<reference evidence="3" key="1">
    <citation type="submission" date="2016-10" db="EMBL/GenBank/DDBJ databases">
        <authorList>
            <person name="Varghese N."/>
            <person name="Submissions S."/>
        </authorList>
    </citation>
    <scope>NUCLEOTIDE SEQUENCE [LARGE SCALE GENOMIC DNA]</scope>
    <source>
        <strain evidence="3">DSM 26348</strain>
    </source>
</reference>
<gene>
    <name evidence="2" type="ORF">SAMN05421753_1168</name>
</gene>
<evidence type="ECO:0000256" key="1">
    <source>
        <dbReference type="SAM" id="MobiDB-lite"/>
    </source>
</evidence>
<name>A0A1I3P1K5_9PLAN</name>
<keyword evidence="3" id="KW-1185">Reference proteome</keyword>
<evidence type="ECO:0000313" key="3">
    <source>
        <dbReference type="Proteomes" id="UP000199518"/>
    </source>
</evidence>
<protein>
    <submittedName>
        <fullName evidence="2">Uncharacterized protein</fullName>
    </submittedName>
</protein>
<evidence type="ECO:0000313" key="2">
    <source>
        <dbReference type="EMBL" id="SFJ15321.1"/>
    </source>
</evidence>
<accession>A0A1I3P1K5</accession>
<dbReference type="EMBL" id="FOQD01000016">
    <property type="protein sequence ID" value="SFJ15321.1"/>
    <property type="molecule type" value="Genomic_DNA"/>
</dbReference>
<proteinExistence type="predicted"/>
<sequence length="359" mass="39816">MPRPDRTLLRAAQQITDRYAAIHRRELVLKPPPDDLMALQRAWHRLQLCRQHNLTIVGQQAAAAYQRLLSRVAIQLNCAAQNTNAIPVDPSPPSFGEISEELISLSDEFPAVRFDLQEQILSVTTDRIELNGTDLGPFEIELDWSSLANSSPYKVVALEPHSAVSNSHVTHPHVQSETLCEGNAEEVLRRRLKEGRLCEFFLVISNVLQTYNSGSPYVDLDDWEGILCEGCGNTVPDEETNRCQDCRISLCQECVYSCGDCGHSLCHDCEVRCTGCEEPHCSRCLEPCEGCQETFCSQCLNTGLCPNCQETQLESDNDEDDLETETSPAKTTPPTPAEEVPEADLKVLSDCLVEAALPA</sequence>
<dbReference type="AlphaFoldDB" id="A0A1I3P1K5"/>